<dbReference type="HOGENOM" id="CLU_080513_2_0_1"/>
<accession>C5FNX0</accession>
<organism evidence="4 5">
    <name type="scientific">Arthroderma otae (strain ATCC MYA-4605 / CBS 113480)</name>
    <name type="common">Microsporum canis</name>
    <dbReference type="NCBI Taxonomy" id="554155"/>
    <lineage>
        <taxon>Eukaryota</taxon>
        <taxon>Fungi</taxon>
        <taxon>Dikarya</taxon>
        <taxon>Ascomycota</taxon>
        <taxon>Pezizomycotina</taxon>
        <taxon>Eurotiomycetes</taxon>
        <taxon>Eurotiomycetidae</taxon>
        <taxon>Onygenales</taxon>
        <taxon>Arthrodermataceae</taxon>
        <taxon>Microsporum</taxon>
    </lineage>
</organism>
<dbReference type="OMA" id="LNSATEW"/>
<dbReference type="AlphaFoldDB" id="C5FNX0"/>
<dbReference type="Proteomes" id="UP000002035">
    <property type="component" value="Unassembled WGS sequence"/>
</dbReference>
<dbReference type="eggNOG" id="ENOG502SSH4">
    <property type="taxonomic scope" value="Eukaryota"/>
</dbReference>
<sequence>MSDVDIPTLIMITIIPLNSATEWYNTVKDDKNLREAFHGAGQGVLLVKKALDATKAQPDGCSLSGEPASVRSSLLACNAKSKSVESIFKEVALAPKDSRYDRYQAAVRREGKGDAVETLVGGMMEDVCDMVKGSTIEAAMESHVKELREAIEKLSKMEPSMPSEPRQDSKYVHYGSGDQFNAPGGTQNKSSGNGNHFPGATITGNLNFGHIPAVEDSKNLLSK</sequence>
<dbReference type="OrthoDB" id="4526369at2759"/>
<dbReference type="Pfam" id="PF17107">
    <property type="entry name" value="SesA"/>
    <property type="match status" value="1"/>
</dbReference>
<name>C5FNX0_ARTOC</name>
<evidence type="ECO:0000256" key="1">
    <source>
        <dbReference type="SAM" id="MobiDB-lite"/>
    </source>
</evidence>
<feature type="compositionally biased region" description="Polar residues" evidence="1">
    <location>
        <begin position="184"/>
        <end position="194"/>
    </location>
</feature>
<evidence type="ECO:0000259" key="3">
    <source>
        <dbReference type="Pfam" id="PF17107"/>
    </source>
</evidence>
<dbReference type="InterPro" id="IPR031352">
    <property type="entry name" value="SesA"/>
</dbReference>
<keyword evidence="5" id="KW-1185">Reference proteome</keyword>
<feature type="domain" description="NACHT-NTPase and P-loop NTPases N-terminal" evidence="3">
    <location>
        <begin position="10"/>
        <end position="130"/>
    </location>
</feature>
<dbReference type="Pfam" id="PF17106">
    <property type="entry name" value="NACHT_sigma"/>
    <property type="match status" value="1"/>
</dbReference>
<dbReference type="STRING" id="554155.C5FNX0"/>
<dbReference type="GeneID" id="9230020"/>
<dbReference type="EMBL" id="DS995704">
    <property type="protein sequence ID" value="EEQ31823.1"/>
    <property type="molecule type" value="Genomic_DNA"/>
</dbReference>
<dbReference type="RefSeq" id="XP_002846905.1">
    <property type="nucleotide sequence ID" value="XM_002846859.1"/>
</dbReference>
<proteinExistence type="predicted"/>
<dbReference type="VEuPathDB" id="FungiDB:MCYG_04642"/>
<gene>
    <name evidence="4" type="ORF">MCYG_04642</name>
</gene>
<evidence type="ECO:0000313" key="5">
    <source>
        <dbReference type="Proteomes" id="UP000002035"/>
    </source>
</evidence>
<feature type="domain" description="NACHT-NTPase sigma" evidence="2">
    <location>
        <begin position="169"/>
        <end position="209"/>
    </location>
</feature>
<evidence type="ECO:0000259" key="2">
    <source>
        <dbReference type="Pfam" id="PF17106"/>
    </source>
</evidence>
<protein>
    <submittedName>
        <fullName evidence="4">SesA</fullName>
    </submittedName>
</protein>
<reference evidence="5" key="1">
    <citation type="journal article" date="2012" name="MBio">
        <title>Comparative genome analysis of Trichophyton rubrum and related dermatophytes reveals candidate genes involved in infection.</title>
        <authorList>
            <person name="Martinez D.A."/>
            <person name="Oliver B.G."/>
            <person name="Graeser Y."/>
            <person name="Goldberg J.M."/>
            <person name="Li W."/>
            <person name="Martinez-Rossi N.M."/>
            <person name="Monod M."/>
            <person name="Shelest E."/>
            <person name="Barton R.C."/>
            <person name="Birch E."/>
            <person name="Brakhage A.A."/>
            <person name="Chen Z."/>
            <person name="Gurr S.J."/>
            <person name="Heiman D."/>
            <person name="Heitman J."/>
            <person name="Kosti I."/>
            <person name="Rossi A."/>
            <person name="Saif S."/>
            <person name="Samalova M."/>
            <person name="Saunders C.W."/>
            <person name="Shea T."/>
            <person name="Summerbell R.C."/>
            <person name="Xu J."/>
            <person name="Young S."/>
            <person name="Zeng Q."/>
            <person name="Birren B.W."/>
            <person name="Cuomo C.A."/>
            <person name="White T.C."/>
        </authorList>
    </citation>
    <scope>NUCLEOTIDE SEQUENCE [LARGE SCALE GENOMIC DNA]</scope>
    <source>
        <strain evidence="5">ATCC MYA-4605 / CBS 113480</strain>
    </source>
</reference>
<evidence type="ECO:0000313" key="4">
    <source>
        <dbReference type="EMBL" id="EEQ31823.1"/>
    </source>
</evidence>
<dbReference type="InterPro" id="IPR031353">
    <property type="entry name" value="NACHT_sigma"/>
</dbReference>
<feature type="region of interest" description="Disordered" evidence="1">
    <location>
        <begin position="156"/>
        <end position="198"/>
    </location>
</feature>